<gene>
    <name evidence="3" type="ORF">JOE66_001405</name>
</gene>
<proteinExistence type="predicted"/>
<dbReference type="Gene3D" id="3.90.1200.10">
    <property type="match status" value="1"/>
</dbReference>
<dbReference type="Proteomes" id="UP000776164">
    <property type="component" value="Unassembled WGS sequence"/>
</dbReference>
<keyword evidence="3" id="KW-0808">Transferase</keyword>
<evidence type="ECO:0000259" key="2">
    <source>
        <dbReference type="Pfam" id="PF01636"/>
    </source>
</evidence>
<dbReference type="InterPro" id="IPR051678">
    <property type="entry name" value="AGP_Transferase"/>
</dbReference>
<evidence type="ECO:0000256" key="1">
    <source>
        <dbReference type="SAM" id="SignalP"/>
    </source>
</evidence>
<dbReference type="Pfam" id="PF01636">
    <property type="entry name" value="APH"/>
    <property type="match status" value="1"/>
</dbReference>
<dbReference type="GO" id="GO:0016301">
    <property type="term" value="F:kinase activity"/>
    <property type="evidence" value="ECO:0007669"/>
    <property type="project" value="UniProtKB-KW"/>
</dbReference>
<keyword evidence="3" id="KW-0418">Kinase</keyword>
<protein>
    <submittedName>
        <fullName evidence="3">Aminoglycoside phosphotransferase (APT) family kinase protein</fullName>
    </submittedName>
</protein>
<dbReference type="PANTHER" id="PTHR21310">
    <property type="entry name" value="AMINOGLYCOSIDE PHOSPHOTRANSFERASE-RELATED-RELATED"/>
    <property type="match status" value="1"/>
</dbReference>
<organism evidence="3 4">
    <name type="scientific">Subtercola frigoramans</name>
    <dbReference type="NCBI Taxonomy" id="120298"/>
    <lineage>
        <taxon>Bacteria</taxon>
        <taxon>Bacillati</taxon>
        <taxon>Actinomycetota</taxon>
        <taxon>Actinomycetes</taxon>
        <taxon>Micrococcales</taxon>
        <taxon>Microbacteriaceae</taxon>
        <taxon>Subtercola</taxon>
    </lineage>
</organism>
<evidence type="ECO:0000313" key="4">
    <source>
        <dbReference type="Proteomes" id="UP000776164"/>
    </source>
</evidence>
<feature type="domain" description="Aminoglycoside phosphotransferase" evidence="2">
    <location>
        <begin position="41"/>
        <end position="262"/>
    </location>
</feature>
<reference evidence="3 4" key="1">
    <citation type="submission" date="2021-01" db="EMBL/GenBank/DDBJ databases">
        <title>Sequencing the genomes of 1000 actinobacteria strains.</title>
        <authorList>
            <person name="Klenk H.-P."/>
        </authorList>
    </citation>
    <scope>NUCLEOTIDE SEQUENCE [LARGE SCALE GENOMIC DNA]</scope>
    <source>
        <strain evidence="3 4">DSM 13057</strain>
    </source>
</reference>
<keyword evidence="1" id="KW-0732">Signal</keyword>
<sequence length="360" mass="38451">MARSSLTLAALATAAVAGLDVVSTSPLSTGQSGRYDSALLQARGGDRFVVRVPTADEAEREQSGDLVALRALTGGSRSRLPFAAPEFVGQAPIAQIPSPQTSSSQTRGMVYNYIEGRPATLASLDDSIELAESFGRAIASIHSLPTSVVTDAGLPVFSATESARVARTSKDRATATGKVPTELLTRWSLALEDSALWQFQPTVIHGSLGPESFLIAGDRVTGILDWSNFKVGDPASDLYWLSSVSREESATRVFSGYNVARSGPVDRQLRKRARLYAELEIAKWLVHGYDLRDSLIVDDAVGMLAGLATTAQSDLLNPLSTDTGRVMAVDEVEEMLARTPRSETVTARDHANAARISEDD</sequence>
<dbReference type="InterPro" id="IPR011009">
    <property type="entry name" value="Kinase-like_dom_sf"/>
</dbReference>
<comment type="caution">
    <text evidence="3">The sequence shown here is derived from an EMBL/GenBank/DDBJ whole genome shotgun (WGS) entry which is preliminary data.</text>
</comment>
<dbReference type="RefSeq" id="WP_205107999.1">
    <property type="nucleotide sequence ID" value="NZ_BAAAHT010000013.1"/>
</dbReference>
<dbReference type="SUPFAM" id="SSF56112">
    <property type="entry name" value="Protein kinase-like (PK-like)"/>
    <property type="match status" value="1"/>
</dbReference>
<accession>A0ABS2L4F0</accession>
<feature type="chain" id="PRO_5045756099" evidence="1">
    <location>
        <begin position="18"/>
        <end position="360"/>
    </location>
</feature>
<feature type="signal peptide" evidence="1">
    <location>
        <begin position="1"/>
        <end position="17"/>
    </location>
</feature>
<keyword evidence="4" id="KW-1185">Reference proteome</keyword>
<dbReference type="InterPro" id="IPR002575">
    <property type="entry name" value="Aminoglycoside_PTrfase"/>
</dbReference>
<name>A0ABS2L4F0_9MICO</name>
<dbReference type="EMBL" id="JAFBBU010000001">
    <property type="protein sequence ID" value="MBM7471771.1"/>
    <property type="molecule type" value="Genomic_DNA"/>
</dbReference>
<evidence type="ECO:0000313" key="3">
    <source>
        <dbReference type="EMBL" id="MBM7471771.1"/>
    </source>
</evidence>